<comment type="caution">
    <text evidence="4">The sequence shown here is derived from an EMBL/GenBank/DDBJ whole genome shotgun (WGS) entry which is preliminary data.</text>
</comment>
<dbReference type="Pfam" id="PF13202">
    <property type="entry name" value="EF-hand_5"/>
    <property type="match status" value="2"/>
</dbReference>
<dbReference type="PROSITE" id="PS00018">
    <property type="entry name" value="EF_HAND_1"/>
    <property type="match status" value="1"/>
</dbReference>
<dbReference type="InterPro" id="IPR018247">
    <property type="entry name" value="EF_Hand_1_Ca_BS"/>
</dbReference>
<keyword evidence="5" id="KW-1185">Reference proteome</keyword>
<evidence type="ECO:0000259" key="3">
    <source>
        <dbReference type="PROSITE" id="PS50222"/>
    </source>
</evidence>
<evidence type="ECO:0000313" key="5">
    <source>
        <dbReference type="Proteomes" id="UP000319908"/>
    </source>
</evidence>
<feature type="domain" description="EF-hand" evidence="3">
    <location>
        <begin position="63"/>
        <end position="98"/>
    </location>
</feature>
<dbReference type="RefSeq" id="WP_146408083.1">
    <property type="nucleotide sequence ID" value="NZ_SJPU01000002.1"/>
</dbReference>
<sequence length="212" mass="22145">MNKLSRLLGSVTVLTFTTYAIAQPPGGGRGQGGFNNGRTGVSPVDRLMMMDTNGDGQLTADEVTDMRLRAMLNRADANQDGIVTRAELSAITGGQPDNAAQGREQGFGGGQRGPGGPPPGGMPGGPGEFGPPQVGQILPPFIQDQLELTTDQRAAIAQLQAEVDAQLSRILTAQQQQQMQRGPGGPGGPQELNQGQEQRAGGRGQRRPPAER</sequence>
<dbReference type="Proteomes" id="UP000319908">
    <property type="component" value="Unassembled WGS sequence"/>
</dbReference>
<feature type="region of interest" description="Disordered" evidence="1">
    <location>
        <begin position="92"/>
        <end position="137"/>
    </location>
</feature>
<feature type="chain" id="PRO_5022984552" evidence="2">
    <location>
        <begin position="23"/>
        <end position="212"/>
    </location>
</feature>
<dbReference type="AlphaFoldDB" id="A0A5C6BZS1"/>
<feature type="region of interest" description="Disordered" evidence="1">
    <location>
        <begin position="172"/>
        <end position="212"/>
    </location>
</feature>
<accession>A0A5C6BZS1</accession>
<dbReference type="InterPro" id="IPR002048">
    <property type="entry name" value="EF_hand_dom"/>
</dbReference>
<dbReference type="PROSITE" id="PS50222">
    <property type="entry name" value="EF_HAND_2"/>
    <property type="match status" value="1"/>
</dbReference>
<dbReference type="GO" id="GO:0005509">
    <property type="term" value="F:calcium ion binding"/>
    <property type="evidence" value="ECO:0007669"/>
    <property type="project" value="InterPro"/>
</dbReference>
<organism evidence="4 5">
    <name type="scientific">Allorhodopirellula heiligendammensis</name>
    <dbReference type="NCBI Taxonomy" id="2714739"/>
    <lineage>
        <taxon>Bacteria</taxon>
        <taxon>Pseudomonadati</taxon>
        <taxon>Planctomycetota</taxon>
        <taxon>Planctomycetia</taxon>
        <taxon>Pirellulales</taxon>
        <taxon>Pirellulaceae</taxon>
        <taxon>Allorhodopirellula</taxon>
    </lineage>
</organism>
<evidence type="ECO:0000256" key="2">
    <source>
        <dbReference type="SAM" id="SignalP"/>
    </source>
</evidence>
<reference evidence="4 5" key="1">
    <citation type="journal article" date="2020" name="Antonie Van Leeuwenhoek">
        <title>Rhodopirellula heiligendammensis sp. nov., Rhodopirellula pilleata sp. nov., and Rhodopirellula solitaria sp. nov. isolated from natural or artificial marine surfaces in Northern Germany and California, USA, and emended description of the genus Rhodopirellula.</title>
        <authorList>
            <person name="Kallscheuer N."/>
            <person name="Wiegand S."/>
            <person name="Jogler M."/>
            <person name="Boedeker C."/>
            <person name="Peeters S.H."/>
            <person name="Rast P."/>
            <person name="Heuer A."/>
            <person name="Jetten M.S.M."/>
            <person name="Rohde M."/>
            <person name="Jogler C."/>
        </authorList>
    </citation>
    <scope>NUCLEOTIDE SEQUENCE [LARGE SCALE GENOMIC DNA]</scope>
    <source>
        <strain evidence="4 5">Poly21</strain>
    </source>
</reference>
<dbReference type="EMBL" id="SJPU01000002">
    <property type="protein sequence ID" value="TWU16434.1"/>
    <property type="molecule type" value="Genomic_DNA"/>
</dbReference>
<dbReference type="Gene3D" id="1.10.238.10">
    <property type="entry name" value="EF-hand"/>
    <property type="match status" value="1"/>
</dbReference>
<name>A0A5C6BZS1_9BACT</name>
<dbReference type="OrthoDB" id="284184at2"/>
<protein>
    <submittedName>
        <fullName evidence="4">EF hand</fullName>
    </submittedName>
</protein>
<feature type="compositionally biased region" description="Low complexity" evidence="1">
    <location>
        <begin position="189"/>
        <end position="199"/>
    </location>
</feature>
<keyword evidence="2" id="KW-0732">Signal</keyword>
<evidence type="ECO:0000313" key="4">
    <source>
        <dbReference type="EMBL" id="TWU16434.1"/>
    </source>
</evidence>
<dbReference type="InterPro" id="IPR011992">
    <property type="entry name" value="EF-hand-dom_pair"/>
</dbReference>
<evidence type="ECO:0000256" key="1">
    <source>
        <dbReference type="SAM" id="MobiDB-lite"/>
    </source>
</evidence>
<proteinExistence type="predicted"/>
<feature type="signal peptide" evidence="2">
    <location>
        <begin position="1"/>
        <end position="22"/>
    </location>
</feature>
<gene>
    <name evidence="4" type="ORF">Poly21_36390</name>
</gene>
<feature type="compositionally biased region" description="Gly residues" evidence="1">
    <location>
        <begin position="105"/>
        <end position="114"/>
    </location>
</feature>
<dbReference type="SUPFAM" id="SSF47473">
    <property type="entry name" value="EF-hand"/>
    <property type="match status" value="1"/>
</dbReference>